<proteinExistence type="predicted"/>
<organism evidence="2 3">
    <name type="scientific">Littorina saxatilis</name>
    <dbReference type="NCBI Taxonomy" id="31220"/>
    <lineage>
        <taxon>Eukaryota</taxon>
        <taxon>Metazoa</taxon>
        <taxon>Spiralia</taxon>
        <taxon>Lophotrochozoa</taxon>
        <taxon>Mollusca</taxon>
        <taxon>Gastropoda</taxon>
        <taxon>Caenogastropoda</taxon>
        <taxon>Littorinimorpha</taxon>
        <taxon>Littorinoidea</taxon>
        <taxon>Littorinidae</taxon>
        <taxon>Littorina</taxon>
    </lineage>
</organism>
<evidence type="ECO:0000256" key="1">
    <source>
        <dbReference type="SAM" id="SignalP"/>
    </source>
</evidence>
<dbReference type="AlphaFoldDB" id="A0AAN9ATS5"/>
<dbReference type="InterPro" id="IPR008983">
    <property type="entry name" value="Tumour_necrosis_fac-like_dom"/>
</dbReference>
<feature type="chain" id="PRO_5042989101" evidence="1">
    <location>
        <begin position="22"/>
        <end position="377"/>
    </location>
</feature>
<keyword evidence="1" id="KW-0732">Signal</keyword>
<dbReference type="SUPFAM" id="SSF49842">
    <property type="entry name" value="TNF-like"/>
    <property type="match status" value="1"/>
</dbReference>
<gene>
    <name evidence="2" type="ORF">V1264_008766</name>
</gene>
<feature type="signal peptide" evidence="1">
    <location>
        <begin position="1"/>
        <end position="21"/>
    </location>
</feature>
<name>A0AAN9ATS5_9CAEN</name>
<comment type="caution">
    <text evidence="2">The sequence shown here is derived from an EMBL/GenBank/DDBJ whole genome shotgun (WGS) entry which is preliminary data.</text>
</comment>
<evidence type="ECO:0000313" key="2">
    <source>
        <dbReference type="EMBL" id="KAK7093118.1"/>
    </source>
</evidence>
<dbReference type="Gene3D" id="2.60.120.40">
    <property type="match status" value="1"/>
</dbReference>
<dbReference type="EMBL" id="JBAMIC010000021">
    <property type="protein sequence ID" value="KAK7093118.1"/>
    <property type="molecule type" value="Genomic_DNA"/>
</dbReference>
<evidence type="ECO:0000313" key="3">
    <source>
        <dbReference type="Proteomes" id="UP001374579"/>
    </source>
</evidence>
<dbReference type="Proteomes" id="UP001374579">
    <property type="component" value="Unassembled WGS sequence"/>
</dbReference>
<accession>A0AAN9ATS5</accession>
<protein>
    <submittedName>
        <fullName evidence="2">Uncharacterized protein</fullName>
    </submittedName>
</protein>
<keyword evidence="3" id="KW-1185">Reference proteome</keyword>
<sequence>MANWTRVPLLVLLLWSHTTAGFYQQMVGGKVTDRQSITVPSDGVYLVTMVADPDDGRVDLRLRINSKLNDFTAYGQDDVIGGLTVAIPLNAGDKIYADPDGDYVWDSTSRLAAVLVTSDKSTFRTLRCSLEAWMSNVHSEPYFYRSLQSNGEWVLNTGNLYYITVPSYGMYWVSARPDAGDKTMTIMVKQKFGEYMSGELFRVFLHEEDIALSASGAFMLSPDYPIFMESEDMKSQHRKLETGTILSFVKLKEQGYAYTARVNQTGRYSSNTRLGFHYPNTDKGNMYDTGAKFWSIRKAGVYIVSIRGDPVGNGSLVLRLMLKYKQIFRSFAEDGNPSGQTAVFKFQLHDWISVNGDIGGSDVDVSTMVSIAFVASE</sequence>
<reference evidence="2 3" key="1">
    <citation type="submission" date="2024-02" db="EMBL/GenBank/DDBJ databases">
        <title>Chromosome-scale genome assembly of the rough periwinkle Littorina saxatilis.</title>
        <authorList>
            <person name="De Jode A."/>
            <person name="Faria R."/>
            <person name="Formenti G."/>
            <person name="Sims Y."/>
            <person name="Smith T.P."/>
            <person name="Tracey A."/>
            <person name="Wood J.M.D."/>
            <person name="Zagrodzka Z.B."/>
            <person name="Johannesson K."/>
            <person name="Butlin R.K."/>
            <person name="Leder E.H."/>
        </authorList>
    </citation>
    <scope>NUCLEOTIDE SEQUENCE [LARGE SCALE GENOMIC DNA]</scope>
    <source>
        <strain evidence="2">Snail1</strain>
        <tissue evidence="2">Muscle</tissue>
    </source>
</reference>